<reference evidence="1" key="1">
    <citation type="journal article" date="2019" name="Sci. Rep.">
        <title>Draft genome of Tanacetum cinerariifolium, the natural source of mosquito coil.</title>
        <authorList>
            <person name="Yamashiro T."/>
            <person name="Shiraishi A."/>
            <person name="Satake H."/>
            <person name="Nakayama K."/>
        </authorList>
    </citation>
    <scope>NUCLEOTIDE SEQUENCE</scope>
</reference>
<name>A0A699PZA4_TANCI</name>
<comment type="caution">
    <text evidence="1">The sequence shown here is derived from an EMBL/GenBank/DDBJ whole genome shotgun (WGS) entry which is preliminary data.</text>
</comment>
<proteinExistence type="predicted"/>
<protein>
    <recommendedName>
        <fullName evidence="2">CCHC-type domain-containing protein</fullName>
    </recommendedName>
</protein>
<dbReference type="EMBL" id="BKCJ010966848">
    <property type="protein sequence ID" value="GFC55843.1"/>
    <property type="molecule type" value="Genomic_DNA"/>
</dbReference>
<evidence type="ECO:0008006" key="2">
    <source>
        <dbReference type="Google" id="ProtNLM"/>
    </source>
</evidence>
<feature type="non-terminal residue" evidence="1">
    <location>
        <position position="177"/>
    </location>
</feature>
<sequence length="177" mass="19758">RHVTIVRQTKNLREADLTQIYDFLKMNQDEDRQIQNVRGNGRNQFRQYAGQVAHNQQGYNAWQNGGIQVAQNVVRNTGVQSGGNQNRLVVIPGIANQNGTGNVVAARAKGTGNGNQAMCYNCRGLGHISRNYTARPRRRDDAYLQTQLLIAQKEEEGVQLQAKEFDFMAAAGDLDEI</sequence>
<dbReference type="AlphaFoldDB" id="A0A699PZA4"/>
<evidence type="ECO:0000313" key="1">
    <source>
        <dbReference type="EMBL" id="GFC55843.1"/>
    </source>
</evidence>
<accession>A0A699PZA4</accession>
<organism evidence="1">
    <name type="scientific">Tanacetum cinerariifolium</name>
    <name type="common">Dalmatian daisy</name>
    <name type="synonym">Chrysanthemum cinerariifolium</name>
    <dbReference type="NCBI Taxonomy" id="118510"/>
    <lineage>
        <taxon>Eukaryota</taxon>
        <taxon>Viridiplantae</taxon>
        <taxon>Streptophyta</taxon>
        <taxon>Embryophyta</taxon>
        <taxon>Tracheophyta</taxon>
        <taxon>Spermatophyta</taxon>
        <taxon>Magnoliopsida</taxon>
        <taxon>eudicotyledons</taxon>
        <taxon>Gunneridae</taxon>
        <taxon>Pentapetalae</taxon>
        <taxon>asterids</taxon>
        <taxon>campanulids</taxon>
        <taxon>Asterales</taxon>
        <taxon>Asteraceae</taxon>
        <taxon>Asteroideae</taxon>
        <taxon>Anthemideae</taxon>
        <taxon>Anthemidinae</taxon>
        <taxon>Tanacetum</taxon>
    </lineage>
</organism>
<gene>
    <name evidence="1" type="ORF">Tci_827813</name>
</gene>
<feature type="non-terminal residue" evidence="1">
    <location>
        <position position="1"/>
    </location>
</feature>